<comment type="caution">
    <text evidence="1">The sequence shown here is derived from an EMBL/GenBank/DDBJ whole genome shotgun (WGS) entry which is preliminary data.</text>
</comment>
<name>E2ZNE9_9FIRM</name>
<dbReference type="Proteomes" id="UP000006028">
    <property type="component" value="Unassembled WGS sequence"/>
</dbReference>
<dbReference type="EMBL" id="AECU01000244">
    <property type="protein sequence ID" value="EFQ05305.1"/>
    <property type="molecule type" value="Genomic_DNA"/>
</dbReference>
<evidence type="ECO:0000313" key="1">
    <source>
        <dbReference type="EMBL" id="EFQ05305.1"/>
    </source>
</evidence>
<dbReference type="AlphaFoldDB" id="E2ZNE9"/>
<evidence type="ECO:0000313" key="2">
    <source>
        <dbReference type="Proteomes" id="UP000006028"/>
    </source>
</evidence>
<dbReference type="HOGENOM" id="CLU_2879196_0_0_9"/>
<proteinExistence type="predicted"/>
<dbReference type="BioCyc" id="FCF748224-HMP:GTSS-1481-MONOMER"/>
<gene>
    <name evidence="1" type="ORF">HMPREF9436_03228</name>
</gene>
<accession>E2ZNE9</accession>
<reference evidence="1 2" key="1">
    <citation type="submission" date="2010-08" db="EMBL/GenBank/DDBJ databases">
        <authorList>
            <person name="Weinstock G."/>
            <person name="Sodergren E."/>
            <person name="Clifton S."/>
            <person name="Fulton L."/>
            <person name="Fulton B."/>
            <person name="Courtney L."/>
            <person name="Fronick C."/>
            <person name="Harrison M."/>
            <person name="Strong C."/>
            <person name="Farmer C."/>
            <person name="Delahaunty K."/>
            <person name="Markovic C."/>
            <person name="Hall O."/>
            <person name="Minx P."/>
            <person name="Tomlinson C."/>
            <person name="Mitreva M."/>
            <person name="Hou S."/>
            <person name="Chen J."/>
            <person name="Wollam A."/>
            <person name="Pepin K.H."/>
            <person name="Johnson M."/>
            <person name="Bhonagiri V."/>
            <person name="Zhang X."/>
            <person name="Suruliraj S."/>
            <person name="Warren W."/>
            <person name="Chinwalla A."/>
            <person name="Mardis E.R."/>
            <person name="Wilson R.K."/>
        </authorList>
    </citation>
    <scope>NUCLEOTIDE SEQUENCE [LARGE SCALE GENOMIC DNA]</scope>
    <source>
        <strain evidence="1 2">KLE1255</strain>
    </source>
</reference>
<protein>
    <submittedName>
        <fullName evidence="1">Uncharacterized protein</fullName>
    </submittedName>
</protein>
<sequence length="63" mass="7029">MLCDTNVRQHFYLPITQPASIERCNGDGGEQFARTSVQLKQCFVLSAHLHCSLGLGICIAHWL</sequence>
<organism evidence="1 2">
    <name type="scientific">Faecalibacterium cf. prausnitzii KLE1255</name>
    <dbReference type="NCBI Taxonomy" id="748224"/>
    <lineage>
        <taxon>Bacteria</taxon>
        <taxon>Bacillati</taxon>
        <taxon>Bacillota</taxon>
        <taxon>Clostridia</taxon>
        <taxon>Eubacteriales</taxon>
        <taxon>Oscillospiraceae</taxon>
        <taxon>Faecalibacterium</taxon>
    </lineage>
</organism>